<proteinExistence type="predicted"/>
<reference evidence="1 2" key="1">
    <citation type="submission" date="2019-09" db="EMBL/GenBank/DDBJ databases">
        <title>A chromosome-level genome assembly of the Chinese tupelo Nyssa sinensis.</title>
        <authorList>
            <person name="Yang X."/>
            <person name="Kang M."/>
            <person name="Yang Y."/>
            <person name="Xiong H."/>
            <person name="Wang M."/>
            <person name="Zhang Z."/>
            <person name="Wang Z."/>
            <person name="Wu H."/>
            <person name="Ma T."/>
            <person name="Liu J."/>
            <person name="Xi Z."/>
        </authorList>
    </citation>
    <scope>NUCLEOTIDE SEQUENCE [LARGE SCALE GENOMIC DNA]</scope>
    <source>
        <strain evidence="1">J267</strain>
        <tissue evidence="1">Leaf</tissue>
    </source>
</reference>
<sequence length="78" mass="8968">MRLAFKRSWSVSFEGLNLRQITLDLVVAQAMAAILDHHDDTERVNRLQADLDASDLPFTLLKRSTILSKGSIRKQWMQ</sequence>
<gene>
    <name evidence="1" type="ORF">F0562_036172</name>
</gene>
<dbReference type="AlphaFoldDB" id="A0A5J5AH78"/>
<protein>
    <submittedName>
        <fullName evidence="1">Uncharacterized protein</fullName>
    </submittedName>
</protein>
<accession>A0A5J5AH78</accession>
<organism evidence="1 2">
    <name type="scientific">Nyssa sinensis</name>
    <dbReference type="NCBI Taxonomy" id="561372"/>
    <lineage>
        <taxon>Eukaryota</taxon>
        <taxon>Viridiplantae</taxon>
        <taxon>Streptophyta</taxon>
        <taxon>Embryophyta</taxon>
        <taxon>Tracheophyta</taxon>
        <taxon>Spermatophyta</taxon>
        <taxon>Magnoliopsida</taxon>
        <taxon>eudicotyledons</taxon>
        <taxon>Gunneridae</taxon>
        <taxon>Pentapetalae</taxon>
        <taxon>asterids</taxon>
        <taxon>Cornales</taxon>
        <taxon>Nyssaceae</taxon>
        <taxon>Nyssa</taxon>
    </lineage>
</organism>
<dbReference type="EMBL" id="CM018045">
    <property type="protein sequence ID" value="KAA8528817.1"/>
    <property type="molecule type" value="Genomic_DNA"/>
</dbReference>
<evidence type="ECO:0000313" key="1">
    <source>
        <dbReference type="EMBL" id="KAA8528817.1"/>
    </source>
</evidence>
<name>A0A5J5AH78_9ASTE</name>
<dbReference type="Proteomes" id="UP000325577">
    <property type="component" value="Linkage Group LG21"/>
</dbReference>
<evidence type="ECO:0000313" key="2">
    <source>
        <dbReference type="Proteomes" id="UP000325577"/>
    </source>
</evidence>
<keyword evidence="2" id="KW-1185">Reference proteome</keyword>